<evidence type="ECO:0000259" key="5">
    <source>
        <dbReference type="PROSITE" id="PS50865"/>
    </source>
</evidence>
<evidence type="ECO:0000313" key="7">
    <source>
        <dbReference type="Proteomes" id="UP000807306"/>
    </source>
</evidence>
<dbReference type="EMBL" id="MU157864">
    <property type="protein sequence ID" value="KAF9527064.1"/>
    <property type="molecule type" value="Genomic_DNA"/>
</dbReference>
<sequence length="199" mass="22814">MSELILNVFTYGPNEKRVEIEMQPTIPENLRGNIPKMQEWAKNLIMVSCWDMKHTNNWLCEICSKLSRETKVQMASRIHFAQPRITLYIHHLCEAGTNPCHQIIVNQGVMMGAVARGGIPDRGLTEDQYIPKPDGVEYPLAASCCGCKDDNTAKRGVKMSRCGGCKLSRYYSTKCQSDDWKRHKKICKYVKSVKWVNWD</sequence>
<dbReference type="AlphaFoldDB" id="A0A9P6EE09"/>
<evidence type="ECO:0000256" key="3">
    <source>
        <dbReference type="ARBA" id="ARBA00022833"/>
    </source>
</evidence>
<accession>A0A9P6EE09</accession>
<feature type="domain" description="MYND-type" evidence="5">
    <location>
        <begin position="144"/>
        <end position="187"/>
    </location>
</feature>
<dbReference type="Pfam" id="PF01753">
    <property type="entry name" value="zf-MYND"/>
    <property type="match status" value="1"/>
</dbReference>
<evidence type="ECO:0000256" key="4">
    <source>
        <dbReference type="PROSITE-ProRule" id="PRU00134"/>
    </source>
</evidence>
<dbReference type="Proteomes" id="UP000807306">
    <property type="component" value="Unassembled WGS sequence"/>
</dbReference>
<gene>
    <name evidence="6" type="ORF">CPB83DRAFT_836832</name>
</gene>
<name>A0A9P6EE09_9AGAR</name>
<protein>
    <recommendedName>
        <fullName evidence="5">MYND-type domain-containing protein</fullName>
    </recommendedName>
</protein>
<dbReference type="SUPFAM" id="SSF144232">
    <property type="entry name" value="HIT/MYND zinc finger-like"/>
    <property type="match status" value="1"/>
</dbReference>
<dbReference type="Gene3D" id="6.10.140.2220">
    <property type="match status" value="1"/>
</dbReference>
<evidence type="ECO:0000256" key="1">
    <source>
        <dbReference type="ARBA" id="ARBA00022723"/>
    </source>
</evidence>
<dbReference type="OrthoDB" id="2831360at2759"/>
<comment type="caution">
    <text evidence="6">The sequence shown here is derived from an EMBL/GenBank/DDBJ whole genome shotgun (WGS) entry which is preliminary data.</text>
</comment>
<evidence type="ECO:0000313" key="6">
    <source>
        <dbReference type="EMBL" id="KAF9527064.1"/>
    </source>
</evidence>
<proteinExistence type="predicted"/>
<evidence type="ECO:0000256" key="2">
    <source>
        <dbReference type="ARBA" id="ARBA00022771"/>
    </source>
</evidence>
<keyword evidence="3" id="KW-0862">Zinc</keyword>
<keyword evidence="1" id="KW-0479">Metal-binding</keyword>
<dbReference type="GO" id="GO:0008270">
    <property type="term" value="F:zinc ion binding"/>
    <property type="evidence" value="ECO:0007669"/>
    <property type="project" value="UniProtKB-KW"/>
</dbReference>
<dbReference type="PROSITE" id="PS50865">
    <property type="entry name" value="ZF_MYND_2"/>
    <property type="match status" value="1"/>
</dbReference>
<organism evidence="6 7">
    <name type="scientific">Crepidotus variabilis</name>
    <dbReference type="NCBI Taxonomy" id="179855"/>
    <lineage>
        <taxon>Eukaryota</taxon>
        <taxon>Fungi</taxon>
        <taxon>Dikarya</taxon>
        <taxon>Basidiomycota</taxon>
        <taxon>Agaricomycotina</taxon>
        <taxon>Agaricomycetes</taxon>
        <taxon>Agaricomycetidae</taxon>
        <taxon>Agaricales</taxon>
        <taxon>Agaricineae</taxon>
        <taxon>Crepidotaceae</taxon>
        <taxon>Crepidotus</taxon>
    </lineage>
</organism>
<reference evidence="6" key="1">
    <citation type="submission" date="2020-11" db="EMBL/GenBank/DDBJ databases">
        <authorList>
            <consortium name="DOE Joint Genome Institute"/>
            <person name="Ahrendt S."/>
            <person name="Riley R."/>
            <person name="Andreopoulos W."/>
            <person name="Labutti K."/>
            <person name="Pangilinan J."/>
            <person name="Ruiz-Duenas F.J."/>
            <person name="Barrasa J.M."/>
            <person name="Sanchez-Garcia M."/>
            <person name="Camarero S."/>
            <person name="Miyauchi S."/>
            <person name="Serrano A."/>
            <person name="Linde D."/>
            <person name="Babiker R."/>
            <person name="Drula E."/>
            <person name="Ayuso-Fernandez I."/>
            <person name="Pacheco R."/>
            <person name="Padilla G."/>
            <person name="Ferreira P."/>
            <person name="Barriuso J."/>
            <person name="Kellner H."/>
            <person name="Castanera R."/>
            <person name="Alfaro M."/>
            <person name="Ramirez L."/>
            <person name="Pisabarro A.G."/>
            <person name="Kuo A."/>
            <person name="Tritt A."/>
            <person name="Lipzen A."/>
            <person name="He G."/>
            <person name="Yan M."/>
            <person name="Ng V."/>
            <person name="Cullen D."/>
            <person name="Martin F."/>
            <person name="Rosso M.-N."/>
            <person name="Henrissat B."/>
            <person name="Hibbett D."/>
            <person name="Martinez A.T."/>
            <person name="Grigoriev I.V."/>
        </authorList>
    </citation>
    <scope>NUCLEOTIDE SEQUENCE</scope>
    <source>
        <strain evidence="6">CBS 506.95</strain>
    </source>
</reference>
<dbReference type="InterPro" id="IPR002893">
    <property type="entry name" value="Znf_MYND"/>
</dbReference>
<keyword evidence="7" id="KW-1185">Reference proteome</keyword>
<keyword evidence="2 4" id="KW-0863">Zinc-finger</keyword>